<sequence>MSHLLTTLFFLVFGFVSDTGVVASGWALQWYIFLSIHLRRLFSRCSADAPTAEVPLRTSCSSTYAHCFNGHADVSRFGQDWTQKGRHPYVDSRRCHRQRIGKPAAACSLAFLTWQLYTWSSEEESSVWDEWIPKR</sequence>
<name>A0A6A6SRZ1_9PLEO</name>
<keyword evidence="2" id="KW-1185">Reference proteome</keyword>
<proteinExistence type="predicted"/>
<evidence type="ECO:0000313" key="1">
    <source>
        <dbReference type="EMBL" id="KAF2648964.1"/>
    </source>
</evidence>
<protein>
    <submittedName>
        <fullName evidence="1">Uncharacterized protein</fullName>
    </submittedName>
</protein>
<reference evidence="1" key="1">
    <citation type="journal article" date="2020" name="Stud. Mycol.">
        <title>101 Dothideomycetes genomes: a test case for predicting lifestyles and emergence of pathogens.</title>
        <authorList>
            <person name="Haridas S."/>
            <person name="Albert R."/>
            <person name="Binder M."/>
            <person name="Bloem J."/>
            <person name="Labutti K."/>
            <person name="Salamov A."/>
            <person name="Andreopoulos B."/>
            <person name="Baker S."/>
            <person name="Barry K."/>
            <person name="Bills G."/>
            <person name="Bluhm B."/>
            <person name="Cannon C."/>
            <person name="Castanera R."/>
            <person name="Culley D."/>
            <person name="Daum C."/>
            <person name="Ezra D."/>
            <person name="Gonzalez J."/>
            <person name="Henrissat B."/>
            <person name="Kuo A."/>
            <person name="Liang C."/>
            <person name="Lipzen A."/>
            <person name="Lutzoni F."/>
            <person name="Magnuson J."/>
            <person name="Mondo S."/>
            <person name="Nolan M."/>
            <person name="Ohm R."/>
            <person name="Pangilinan J."/>
            <person name="Park H.-J."/>
            <person name="Ramirez L."/>
            <person name="Alfaro M."/>
            <person name="Sun H."/>
            <person name="Tritt A."/>
            <person name="Yoshinaga Y."/>
            <person name="Zwiers L.-H."/>
            <person name="Turgeon B."/>
            <person name="Goodwin S."/>
            <person name="Spatafora J."/>
            <person name="Crous P."/>
            <person name="Grigoriev I."/>
        </authorList>
    </citation>
    <scope>NUCLEOTIDE SEQUENCE</scope>
    <source>
        <strain evidence="1">CBS 122681</strain>
    </source>
</reference>
<dbReference type="EMBL" id="MU004513">
    <property type="protein sequence ID" value="KAF2648964.1"/>
    <property type="molecule type" value="Genomic_DNA"/>
</dbReference>
<organism evidence="1 2">
    <name type="scientific">Lophiostoma macrostomum CBS 122681</name>
    <dbReference type="NCBI Taxonomy" id="1314788"/>
    <lineage>
        <taxon>Eukaryota</taxon>
        <taxon>Fungi</taxon>
        <taxon>Dikarya</taxon>
        <taxon>Ascomycota</taxon>
        <taxon>Pezizomycotina</taxon>
        <taxon>Dothideomycetes</taxon>
        <taxon>Pleosporomycetidae</taxon>
        <taxon>Pleosporales</taxon>
        <taxon>Lophiostomataceae</taxon>
        <taxon>Lophiostoma</taxon>
    </lineage>
</organism>
<evidence type="ECO:0000313" key="2">
    <source>
        <dbReference type="Proteomes" id="UP000799324"/>
    </source>
</evidence>
<dbReference type="AlphaFoldDB" id="A0A6A6SRZ1"/>
<dbReference type="Proteomes" id="UP000799324">
    <property type="component" value="Unassembled WGS sequence"/>
</dbReference>
<gene>
    <name evidence="1" type="ORF">K491DRAFT_221276</name>
</gene>
<accession>A0A6A6SRZ1</accession>